<dbReference type="PANTHER" id="PTHR12558:SF36">
    <property type="entry name" value="ANAPHASE-PROMOTING COMPLEX SUBUNIT 7"/>
    <property type="match status" value="1"/>
</dbReference>
<dbReference type="PANTHER" id="PTHR12558">
    <property type="entry name" value="CELL DIVISION CYCLE 16,23,27"/>
    <property type="match status" value="1"/>
</dbReference>
<accession>A0AAW2HC48</accession>
<dbReference type="GO" id="GO:0016567">
    <property type="term" value="P:protein ubiquitination"/>
    <property type="evidence" value="ECO:0007669"/>
    <property type="project" value="TreeGrafter"/>
</dbReference>
<proteinExistence type="predicted"/>
<feature type="repeat" description="TPR" evidence="2">
    <location>
        <begin position="471"/>
        <end position="504"/>
    </location>
</feature>
<sequence length="568" mass="64542">MSNLFDQIKVLFDNQLYSNVVALSSFALSIIDHKSDTVSPGKFQTYVYYGNSLFHLGQYRRAEAMYSKALQFRKVYFKFVGSNKTSATLKEFMPDIDIKYQIHLCHINLKQHQEAITVLETIPGKQRLPKVNMALGKLYQQGGMERPAISAYKEVLRECPLALEAIEGLLSLSVSGAEVQSLVLECASRKGIGNIDWLMSWIKAHDQINSKDYTHAIKTLKQMDKQSCIKNNHNLLVTLGETYYNAGDTKNALAVLQRAHLIEPQLERGLDMLSSLLAREKKLSELEKLVPTYIPFSEYGPETWIAMAYYLYVNKKTSKAAYLAQKACVLNPRNIEALLLKATIFLELKKYQDSVVHYREAMSLAPHRYEAHEGLVNCYIAMHRLREALTIASGVCKQLGHNPRTLTLYASVLMKDSVSVGKAKGLLEKALQQDDKYLPAVCLLVNILDQEVNLDRAISLLEKQIQIQPSCKIHHMLGDLYFKNHQQDKAVEQYVIALQMEPGNRRLKEVMSKLDQNCSKIDSSYYMSVNEDDMNTSFELADSENENDGEESEVDAVWSDLDILMNHM</sequence>
<dbReference type="GO" id="GO:0051301">
    <property type="term" value="P:cell division"/>
    <property type="evidence" value="ECO:0007669"/>
    <property type="project" value="TreeGrafter"/>
</dbReference>
<dbReference type="GO" id="GO:0045842">
    <property type="term" value="P:positive regulation of mitotic metaphase/anaphase transition"/>
    <property type="evidence" value="ECO:0007669"/>
    <property type="project" value="TreeGrafter"/>
</dbReference>
<name>A0AAW2HC48_9NEOP</name>
<dbReference type="InterPro" id="IPR019734">
    <property type="entry name" value="TPR_rpt"/>
</dbReference>
<protein>
    <recommendedName>
        <fullName evidence="4">Anaphase-promoting complex subunit 7</fullName>
    </recommendedName>
</protein>
<evidence type="ECO:0000256" key="2">
    <source>
        <dbReference type="PROSITE-ProRule" id="PRU00339"/>
    </source>
</evidence>
<comment type="caution">
    <text evidence="3">The sequence shown here is derived from an EMBL/GenBank/DDBJ whole genome shotgun (WGS) entry which is preliminary data.</text>
</comment>
<organism evidence="3">
    <name type="scientific">Menopon gallinae</name>
    <name type="common">poultry shaft louse</name>
    <dbReference type="NCBI Taxonomy" id="328185"/>
    <lineage>
        <taxon>Eukaryota</taxon>
        <taxon>Metazoa</taxon>
        <taxon>Ecdysozoa</taxon>
        <taxon>Arthropoda</taxon>
        <taxon>Hexapoda</taxon>
        <taxon>Insecta</taxon>
        <taxon>Pterygota</taxon>
        <taxon>Neoptera</taxon>
        <taxon>Paraneoptera</taxon>
        <taxon>Psocodea</taxon>
        <taxon>Troctomorpha</taxon>
        <taxon>Phthiraptera</taxon>
        <taxon>Amblycera</taxon>
        <taxon>Menoponidae</taxon>
        <taxon>Menopon</taxon>
    </lineage>
</organism>
<evidence type="ECO:0008006" key="4">
    <source>
        <dbReference type="Google" id="ProtNLM"/>
    </source>
</evidence>
<dbReference type="EMBL" id="JARGDH010000005">
    <property type="protein sequence ID" value="KAL0267349.1"/>
    <property type="molecule type" value="Genomic_DNA"/>
</dbReference>
<dbReference type="AlphaFoldDB" id="A0AAW2HC48"/>
<dbReference type="SUPFAM" id="SSF48452">
    <property type="entry name" value="TPR-like"/>
    <property type="match status" value="2"/>
</dbReference>
<dbReference type="Pfam" id="PF14559">
    <property type="entry name" value="TPR_19"/>
    <property type="match status" value="1"/>
</dbReference>
<evidence type="ECO:0000256" key="1">
    <source>
        <dbReference type="ARBA" id="ARBA00022803"/>
    </source>
</evidence>
<feature type="repeat" description="TPR" evidence="2">
    <location>
        <begin position="233"/>
        <end position="266"/>
    </location>
</feature>
<gene>
    <name evidence="3" type="ORF">PYX00_009641</name>
</gene>
<evidence type="ECO:0000313" key="3">
    <source>
        <dbReference type="EMBL" id="KAL0267349.1"/>
    </source>
</evidence>
<reference evidence="3" key="1">
    <citation type="journal article" date="2024" name="Gigascience">
        <title>Chromosome-level genome of the poultry shaft louse Menopon gallinae provides insight into the host-switching and adaptive evolution of parasitic lice.</title>
        <authorList>
            <person name="Xu Y."/>
            <person name="Ma L."/>
            <person name="Liu S."/>
            <person name="Liang Y."/>
            <person name="Liu Q."/>
            <person name="He Z."/>
            <person name="Tian L."/>
            <person name="Duan Y."/>
            <person name="Cai W."/>
            <person name="Li H."/>
            <person name="Song F."/>
        </authorList>
    </citation>
    <scope>NUCLEOTIDE SEQUENCE</scope>
    <source>
        <strain evidence="3">Cailab_2023a</strain>
    </source>
</reference>
<dbReference type="Gene3D" id="1.25.40.10">
    <property type="entry name" value="Tetratricopeptide repeat domain"/>
    <property type="match status" value="4"/>
</dbReference>
<feature type="repeat" description="TPR" evidence="2">
    <location>
        <begin position="335"/>
        <end position="368"/>
    </location>
</feature>
<dbReference type="InterPro" id="IPR011990">
    <property type="entry name" value="TPR-like_helical_dom_sf"/>
</dbReference>
<dbReference type="SMART" id="SM00028">
    <property type="entry name" value="TPR"/>
    <property type="match status" value="6"/>
</dbReference>
<dbReference type="GO" id="GO:0005680">
    <property type="term" value="C:anaphase-promoting complex"/>
    <property type="evidence" value="ECO:0007669"/>
    <property type="project" value="TreeGrafter"/>
</dbReference>
<dbReference type="PROSITE" id="PS50005">
    <property type="entry name" value="TPR"/>
    <property type="match status" value="3"/>
</dbReference>
<keyword evidence="1 2" id="KW-0802">TPR repeat</keyword>